<feature type="domain" description="AB hydrolase-1" evidence="1">
    <location>
        <begin position="70"/>
        <end position="335"/>
    </location>
</feature>
<dbReference type="InterPro" id="IPR000073">
    <property type="entry name" value="AB_hydrolase_1"/>
</dbReference>
<sequence>MIGEYLRNTRRLLKLSEWLLKHDFILPDEDRPYFIPNIETGQTEKVEIFSDNGVKLYRYIPRTEKQYEIPLVIVYALINKPYILDLYPERSVVRRLLDAGFDVYLIKWGDATIADQFGLDEYIDIFLHDFIEEVKDYANVNSVSLLGYCMGGGFAAIYSALYPENVKNLLLMAATLYFGEDVGGLVALSDKRFFNPEDVTSTFGYVPAWFLAERFKILRPLENYVTKYVNMFLNADKEGFLDLFFRMEKWIHDGVNVAPYAYIDYVKKLYQNNALCEGKLFINGKRVDPKKITMPVAVIIGKRDHLAPPKNTLSFLDYVGSKEKAIFEADVGHVGLVVSGKAVKLWDDVAKWLGERSGKKIKREI</sequence>
<dbReference type="Pfam" id="PF00561">
    <property type="entry name" value="Abhydrolase_1"/>
    <property type="match status" value="1"/>
</dbReference>
<accession>A0A7C3UDW4</accession>
<proteinExistence type="predicted"/>
<organism evidence="2">
    <name type="scientific">Geoglobus ahangari</name>
    <dbReference type="NCBI Taxonomy" id="113653"/>
    <lineage>
        <taxon>Archaea</taxon>
        <taxon>Methanobacteriati</taxon>
        <taxon>Methanobacteriota</taxon>
        <taxon>Archaeoglobi</taxon>
        <taxon>Archaeoglobales</taxon>
        <taxon>Archaeoglobaceae</taxon>
        <taxon>Geoglobus</taxon>
    </lineage>
</organism>
<dbReference type="GO" id="GO:0016787">
    <property type="term" value="F:hydrolase activity"/>
    <property type="evidence" value="ECO:0007669"/>
    <property type="project" value="UniProtKB-KW"/>
</dbReference>
<dbReference type="InterPro" id="IPR029058">
    <property type="entry name" value="AB_hydrolase_fold"/>
</dbReference>
<evidence type="ECO:0000313" key="4">
    <source>
        <dbReference type="EMBL" id="HHF48452.1"/>
    </source>
</evidence>
<dbReference type="PANTHER" id="PTHR36837">
    <property type="entry name" value="POLY(3-HYDROXYALKANOATE) POLYMERASE SUBUNIT PHAC"/>
    <property type="match status" value="1"/>
</dbReference>
<dbReference type="SUPFAM" id="SSF53474">
    <property type="entry name" value="alpha/beta-Hydrolases"/>
    <property type="match status" value="1"/>
</dbReference>
<dbReference type="EMBL" id="DRUC01000068">
    <property type="protein sequence ID" value="HHF48452.1"/>
    <property type="molecule type" value="Genomic_DNA"/>
</dbReference>
<dbReference type="EMBL" id="DTAK01000001">
    <property type="protein sequence ID" value="HGU58631.1"/>
    <property type="molecule type" value="Genomic_DNA"/>
</dbReference>
<dbReference type="AlphaFoldDB" id="A0A7C3UDW4"/>
<evidence type="ECO:0000313" key="3">
    <source>
        <dbReference type="EMBL" id="HGU58631.1"/>
    </source>
</evidence>
<evidence type="ECO:0000313" key="2">
    <source>
        <dbReference type="EMBL" id="HGE66656.1"/>
    </source>
</evidence>
<comment type="caution">
    <text evidence="2">The sequence shown here is derived from an EMBL/GenBank/DDBJ whole genome shotgun (WGS) entry which is preliminary data.</text>
</comment>
<dbReference type="PANTHER" id="PTHR36837:SF2">
    <property type="entry name" value="POLY(3-HYDROXYALKANOATE) POLYMERASE SUBUNIT PHAC"/>
    <property type="match status" value="1"/>
</dbReference>
<evidence type="ECO:0000259" key="1">
    <source>
        <dbReference type="Pfam" id="PF00561"/>
    </source>
</evidence>
<name>A0A7C3UDW4_9EURY</name>
<protein>
    <submittedName>
        <fullName evidence="2">Alpha/beta fold hydrolase</fullName>
    </submittedName>
</protein>
<dbReference type="Gene3D" id="3.40.50.1820">
    <property type="entry name" value="alpha/beta hydrolase"/>
    <property type="match status" value="1"/>
</dbReference>
<gene>
    <name evidence="4" type="ORF">ENL48_04630</name>
    <name evidence="3" type="ORF">ENT89_00075</name>
    <name evidence="2" type="ORF">ENX77_06040</name>
</gene>
<dbReference type="InterPro" id="IPR051321">
    <property type="entry name" value="PHA/PHB_synthase"/>
</dbReference>
<reference evidence="2" key="1">
    <citation type="journal article" date="2020" name="mSystems">
        <title>Genome- and Community-Level Interaction Insights into Carbon Utilization and Element Cycling Functions of Hydrothermarchaeota in Hydrothermal Sediment.</title>
        <authorList>
            <person name="Zhou Z."/>
            <person name="Liu Y."/>
            <person name="Xu W."/>
            <person name="Pan J."/>
            <person name="Luo Z.H."/>
            <person name="Li M."/>
        </authorList>
    </citation>
    <scope>NUCLEOTIDE SEQUENCE [LARGE SCALE GENOMIC DNA]</scope>
    <source>
        <strain evidence="4">SpSt-10</strain>
        <strain evidence="3">SpSt-62</strain>
        <strain evidence="2">SpSt-97</strain>
    </source>
</reference>
<keyword evidence="2" id="KW-0378">Hydrolase</keyword>
<dbReference type="EMBL" id="DTPI01000031">
    <property type="protein sequence ID" value="HGE66656.1"/>
    <property type="molecule type" value="Genomic_DNA"/>
</dbReference>